<evidence type="ECO:0000259" key="3">
    <source>
        <dbReference type="PROSITE" id="PS51000"/>
    </source>
</evidence>
<dbReference type="Gene3D" id="1.10.10.10">
    <property type="entry name" value="Winged helix-like DNA-binding domain superfamily/Winged helix DNA-binding domain"/>
    <property type="match status" value="1"/>
</dbReference>
<dbReference type="SUPFAM" id="SSF46785">
    <property type="entry name" value="Winged helix' DNA-binding domain"/>
    <property type="match status" value="1"/>
</dbReference>
<dbReference type="Proteomes" id="UP000620262">
    <property type="component" value="Unassembled WGS sequence"/>
</dbReference>
<evidence type="ECO:0000256" key="2">
    <source>
        <dbReference type="ARBA" id="ARBA00023163"/>
    </source>
</evidence>
<protein>
    <submittedName>
        <fullName evidence="4">DNA-binding transcriptional regulator YafY</fullName>
    </submittedName>
</protein>
<keyword evidence="2" id="KW-0804">Transcription</keyword>
<feature type="domain" description="HTH deoR-type" evidence="3">
    <location>
        <begin position="3"/>
        <end position="58"/>
    </location>
</feature>
<dbReference type="GO" id="GO:0003677">
    <property type="term" value="F:DNA binding"/>
    <property type="evidence" value="ECO:0007669"/>
    <property type="project" value="UniProtKB-KW"/>
</dbReference>
<dbReference type="PROSITE" id="PS51000">
    <property type="entry name" value="HTH_DEOR_2"/>
    <property type="match status" value="1"/>
</dbReference>
<evidence type="ECO:0000256" key="1">
    <source>
        <dbReference type="ARBA" id="ARBA00023015"/>
    </source>
</evidence>
<dbReference type="EMBL" id="JADBEC010000001">
    <property type="protein sequence ID" value="MBE1506793.1"/>
    <property type="molecule type" value="Genomic_DNA"/>
</dbReference>
<comment type="caution">
    <text evidence="4">The sequence shown here is derived from an EMBL/GenBank/DDBJ whole genome shotgun (WGS) entry which is preliminary data.</text>
</comment>
<name>A0ABR9IUC8_RHIVS</name>
<dbReference type="Pfam" id="PF08279">
    <property type="entry name" value="HTH_11"/>
    <property type="match status" value="1"/>
</dbReference>
<gene>
    <name evidence="4" type="ORF">H4W29_003974</name>
</gene>
<dbReference type="InterPro" id="IPR001034">
    <property type="entry name" value="DeoR_HTH"/>
</dbReference>
<reference evidence="4 5" key="1">
    <citation type="submission" date="2020-10" db="EMBL/GenBank/DDBJ databases">
        <title>Sequencing the genomes of 1000 actinobacteria strains.</title>
        <authorList>
            <person name="Klenk H.-P."/>
        </authorList>
    </citation>
    <scope>NUCLEOTIDE SEQUENCE [LARGE SCALE GENOMIC DNA]</scope>
    <source>
        <strain evidence="4 5">DSM 7307</strain>
    </source>
</reference>
<keyword evidence="5" id="KW-1185">Reference proteome</keyword>
<evidence type="ECO:0000313" key="4">
    <source>
        <dbReference type="EMBL" id="MBE1506793.1"/>
    </source>
</evidence>
<evidence type="ECO:0000313" key="5">
    <source>
        <dbReference type="Proteomes" id="UP000620262"/>
    </source>
</evidence>
<dbReference type="InterPro" id="IPR026881">
    <property type="entry name" value="WYL_dom"/>
</dbReference>
<dbReference type="RefSeq" id="WP_192730438.1">
    <property type="nucleotide sequence ID" value="NZ_BAAAVL010000014.1"/>
</dbReference>
<keyword evidence="1" id="KW-0805">Transcription regulation</keyword>
<proteinExistence type="predicted"/>
<dbReference type="PANTHER" id="PTHR34580:SF1">
    <property type="entry name" value="PROTEIN PAFC"/>
    <property type="match status" value="1"/>
</dbReference>
<dbReference type="Pfam" id="PF13280">
    <property type="entry name" value="WYL"/>
    <property type="match status" value="1"/>
</dbReference>
<dbReference type="InterPro" id="IPR013196">
    <property type="entry name" value="HTH_11"/>
</dbReference>
<sequence>MNIRLRHDAIVRILRRNGSATVNDLAQEVGASRRTVLRDIGALREQGFLIHSESGRGGGLQLEPESVQTTARLSVTEVFALLISVAAMRAARSLPFSDLADAGLAKIERALSADKVRDLRRLLDCLYVGQLSPRQDISDIGSIDSGLLPAFETAFLQRLHLRFRYRDARGMETLREIEPQAMLILPPLWYLVGWDGARADFRHFRMDRISKPEIVEGTQFRRRHVPFEDDVCPFSEMAR</sequence>
<accession>A0ABR9IUC8</accession>
<dbReference type="InterPro" id="IPR051534">
    <property type="entry name" value="CBASS_pafABC_assoc_protein"/>
</dbReference>
<keyword evidence="4" id="KW-0238">DNA-binding</keyword>
<dbReference type="SMART" id="SM00420">
    <property type="entry name" value="HTH_DEOR"/>
    <property type="match status" value="1"/>
</dbReference>
<dbReference type="InterPro" id="IPR036388">
    <property type="entry name" value="WH-like_DNA-bd_sf"/>
</dbReference>
<dbReference type="InterPro" id="IPR036390">
    <property type="entry name" value="WH_DNA-bd_sf"/>
</dbReference>
<dbReference type="PROSITE" id="PS52050">
    <property type="entry name" value="WYL"/>
    <property type="match status" value="1"/>
</dbReference>
<dbReference type="PANTHER" id="PTHR34580">
    <property type="match status" value="1"/>
</dbReference>
<organism evidence="4 5">
    <name type="scientific">Rhizobium viscosum</name>
    <name type="common">Arthrobacter viscosus</name>
    <dbReference type="NCBI Taxonomy" id="1673"/>
    <lineage>
        <taxon>Bacteria</taxon>
        <taxon>Pseudomonadati</taxon>
        <taxon>Pseudomonadota</taxon>
        <taxon>Alphaproteobacteria</taxon>
        <taxon>Hyphomicrobiales</taxon>
        <taxon>Rhizobiaceae</taxon>
        <taxon>Rhizobium/Agrobacterium group</taxon>
        <taxon>Rhizobium</taxon>
    </lineage>
</organism>